<reference evidence="2 3" key="2">
    <citation type="journal article" date="2015" name="Eukaryot. Cell">
        <title>Asexual propagation of a virulent clone complex in a human and feline outbreak of sporotrichosis.</title>
        <authorList>
            <person name="Teixeira Mde M."/>
            <person name="Rodrigues A.M."/>
            <person name="Tsui C.K."/>
            <person name="de Almeida L.G."/>
            <person name="Van Diepeningen A.D."/>
            <person name="van den Ende B.G."/>
            <person name="Fernandes G.F."/>
            <person name="Kano R."/>
            <person name="Hamelin R.C."/>
            <person name="Lopes-Bezerra L.M."/>
            <person name="Vasconcelos A.T."/>
            <person name="de Hoog S."/>
            <person name="de Camargo Z.P."/>
            <person name="Felipe M.S."/>
        </authorList>
    </citation>
    <scope>NUCLEOTIDE SEQUENCE [LARGE SCALE GENOMIC DNA]</scope>
    <source>
        <strain evidence="2 3">1099-18</strain>
    </source>
</reference>
<feature type="compositionally biased region" description="Basic and acidic residues" evidence="1">
    <location>
        <begin position="131"/>
        <end position="151"/>
    </location>
</feature>
<organism evidence="2 3">
    <name type="scientific">Sporothrix schenckii 1099-18</name>
    <dbReference type="NCBI Taxonomy" id="1397361"/>
    <lineage>
        <taxon>Eukaryota</taxon>
        <taxon>Fungi</taxon>
        <taxon>Dikarya</taxon>
        <taxon>Ascomycota</taxon>
        <taxon>Pezizomycotina</taxon>
        <taxon>Sordariomycetes</taxon>
        <taxon>Sordariomycetidae</taxon>
        <taxon>Ophiostomatales</taxon>
        <taxon>Ophiostomataceae</taxon>
        <taxon>Sporothrix</taxon>
    </lineage>
</organism>
<dbReference type="GeneID" id="27664950"/>
<proteinExistence type="predicted"/>
<gene>
    <name evidence="2" type="ORF">SPSK_02809</name>
</gene>
<reference evidence="2 3" key="1">
    <citation type="journal article" date="2014" name="BMC Genomics">
        <title>Comparative genomics of the major fungal agents of human and animal Sporotrichosis: Sporothrix schenckii and Sporothrix brasiliensis.</title>
        <authorList>
            <person name="Teixeira M.M."/>
            <person name="de Almeida L.G."/>
            <person name="Kubitschek-Barreira P."/>
            <person name="Alves F.L."/>
            <person name="Kioshima E.S."/>
            <person name="Abadio A.K."/>
            <person name="Fernandes L."/>
            <person name="Derengowski L.S."/>
            <person name="Ferreira K.S."/>
            <person name="Souza R.C."/>
            <person name="Ruiz J.C."/>
            <person name="de Andrade N.C."/>
            <person name="Paes H.C."/>
            <person name="Nicola A.M."/>
            <person name="Albuquerque P."/>
            <person name="Gerber A.L."/>
            <person name="Martins V.P."/>
            <person name="Peconick L.D."/>
            <person name="Neto A.V."/>
            <person name="Chaucanez C.B."/>
            <person name="Silva P.A."/>
            <person name="Cunha O.L."/>
            <person name="de Oliveira F.F."/>
            <person name="dos Santos T.C."/>
            <person name="Barros A.L."/>
            <person name="Soares M.A."/>
            <person name="de Oliveira L.M."/>
            <person name="Marini M.M."/>
            <person name="Villalobos-Duno H."/>
            <person name="Cunha M.M."/>
            <person name="de Hoog S."/>
            <person name="da Silveira J.F."/>
            <person name="Henrissat B."/>
            <person name="Nino-Vega G.A."/>
            <person name="Cisalpino P.S."/>
            <person name="Mora-Montes H.M."/>
            <person name="Almeida S.R."/>
            <person name="Stajich J.E."/>
            <person name="Lopes-Bezerra L.M."/>
            <person name="Vasconcelos A.T."/>
            <person name="Felipe M.S."/>
        </authorList>
    </citation>
    <scope>NUCLEOTIDE SEQUENCE [LARGE SCALE GENOMIC DNA]</scope>
    <source>
        <strain evidence="2 3">1099-18</strain>
    </source>
</reference>
<comment type="caution">
    <text evidence="2">The sequence shown here is derived from an EMBL/GenBank/DDBJ whole genome shotgun (WGS) entry which is preliminary data.</text>
</comment>
<accession>A0A0F2MBX7</accession>
<name>A0A0F2MBX7_SPOSC</name>
<protein>
    <submittedName>
        <fullName evidence="2">Uncharacterized protein</fullName>
    </submittedName>
</protein>
<dbReference type="EMBL" id="AXCR01000006">
    <property type="protein sequence ID" value="KJR86569.1"/>
    <property type="molecule type" value="Genomic_DNA"/>
</dbReference>
<feature type="region of interest" description="Disordered" evidence="1">
    <location>
        <begin position="128"/>
        <end position="158"/>
    </location>
</feature>
<evidence type="ECO:0000313" key="2">
    <source>
        <dbReference type="EMBL" id="KJR86569.1"/>
    </source>
</evidence>
<dbReference type="VEuPathDB" id="FungiDB:SPSK_02809"/>
<dbReference type="KEGG" id="ssck:SPSK_02809"/>
<evidence type="ECO:0000256" key="1">
    <source>
        <dbReference type="SAM" id="MobiDB-lite"/>
    </source>
</evidence>
<dbReference type="Proteomes" id="UP000033710">
    <property type="component" value="Unassembled WGS sequence"/>
</dbReference>
<dbReference type="RefSeq" id="XP_016589245.1">
    <property type="nucleotide sequence ID" value="XM_016729673.1"/>
</dbReference>
<evidence type="ECO:0000313" key="3">
    <source>
        <dbReference type="Proteomes" id="UP000033710"/>
    </source>
</evidence>
<sequence>MSDADNEDALSINGAHAHACAQIVALHAVFSMRCSMHCNSSDKMLVAISLYGLYGPSISSSHPSSASYLVAALRNATPARGPALVGVNRQVDRIVGRRETGCSHDDDARTPLRIRLWPWTVACRTSNVERQNVRPRDLQKRRERPTVEKNGRTGQTRR</sequence>
<dbReference type="AlphaFoldDB" id="A0A0F2MBX7"/>